<name>A0A914CWY2_9BILA</name>
<feature type="chain" id="PRO_5037069410" evidence="2">
    <location>
        <begin position="26"/>
        <end position="140"/>
    </location>
</feature>
<reference evidence="4" key="1">
    <citation type="submission" date="2022-11" db="UniProtKB">
        <authorList>
            <consortium name="WormBaseParasite"/>
        </authorList>
    </citation>
    <scope>IDENTIFICATION</scope>
</reference>
<keyword evidence="1" id="KW-0812">Transmembrane</keyword>
<feature type="transmembrane region" description="Helical" evidence="1">
    <location>
        <begin position="60"/>
        <end position="81"/>
    </location>
</feature>
<evidence type="ECO:0000256" key="1">
    <source>
        <dbReference type="SAM" id="Phobius"/>
    </source>
</evidence>
<feature type="signal peptide" evidence="2">
    <location>
        <begin position="1"/>
        <end position="25"/>
    </location>
</feature>
<dbReference type="Proteomes" id="UP000887540">
    <property type="component" value="Unplaced"/>
</dbReference>
<sequence length="140" mass="16424">MVRLTLQFSLFIFWILCRQITKIGAIGQAAEFVTQAQIGTNWFLLVIAKELEQLPKFRITIFDLLPPTIYAFINVVVYVAVFCFLLMAQFLIVFSGTLIILYFGFLLIKLWDRCFNKNLAERFVLIQEHEPKRIWKNKGN</sequence>
<keyword evidence="2" id="KW-0732">Signal</keyword>
<accession>A0A914CWY2</accession>
<keyword evidence="1" id="KW-0472">Membrane</keyword>
<feature type="transmembrane region" description="Helical" evidence="1">
    <location>
        <begin position="87"/>
        <end position="108"/>
    </location>
</feature>
<organism evidence="3 4">
    <name type="scientific">Acrobeloides nanus</name>
    <dbReference type="NCBI Taxonomy" id="290746"/>
    <lineage>
        <taxon>Eukaryota</taxon>
        <taxon>Metazoa</taxon>
        <taxon>Ecdysozoa</taxon>
        <taxon>Nematoda</taxon>
        <taxon>Chromadorea</taxon>
        <taxon>Rhabditida</taxon>
        <taxon>Tylenchina</taxon>
        <taxon>Cephalobomorpha</taxon>
        <taxon>Cephaloboidea</taxon>
        <taxon>Cephalobidae</taxon>
        <taxon>Acrobeloides</taxon>
    </lineage>
</organism>
<keyword evidence="1" id="KW-1133">Transmembrane helix</keyword>
<keyword evidence="3" id="KW-1185">Reference proteome</keyword>
<dbReference type="WBParaSite" id="ACRNAN_scaffold14711.g32231.t1">
    <property type="protein sequence ID" value="ACRNAN_scaffold14711.g32231.t1"/>
    <property type="gene ID" value="ACRNAN_scaffold14711.g32231"/>
</dbReference>
<evidence type="ECO:0000256" key="2">
    <source>
        <dbReference type="SAM" id="SignalP"/>
    </source>
</evidence>
<evidence type="ECO:0000313" key="3">
    <source>
        <dbReference type="Proteomes" id="UP000887540"/>
    </source>
</evidence>
<evidence type="ECO:0000313" key="4">
    <source>
        <dbReference type="WBParaSite" id="ACRNAN_scaffold14711.g32231.t1"/>
    </source>
</evidence>
<proteinExistence type="predicted"/>
<protein>
    <submittedName>
        <fullName evidence="4">RING-CH-type domain-containing protein</fullName>
    </submittedName>
</protein>
<dbReference type="AlphaFoldDB" id="A0A914CWY2"/>